<dbReference type="Proteomes" id="UP001652625">
    <property type="component" value="Chromosome 14"/>
</dbReference>
<organism evidence="12 13">
    <name type="scientific">Hydra vulgaris</name>
    <name type="common">Hydra</name>
    <name type="synonym">Hydra attenuata</name>
    <dbReference type="NCBI Taxonomy" id="6087"/>
    <lineage>
        <taxon>Eukaryota</taxon>
        <taxon>Metazoa</taxon>
        <taxon>Cnidaria</taxon>
        <taxon>Hydrozoa</taxon>
        <taxon>Hydroidolina</taxon>
        <taxon>Anthoathecata</taxon>
        <taxon>Aplanulata</taxon>
        <taxon>Hydridae</taxon>
        <taxon>Hydra</taxon>
    </lineage>
</organism>
<proteinExistence type="predicted"/>
<keyword evidence="8" id="KW-0325">Glycoprotein</keyword>
<feature type="transmembrane region" description="Helical" evidence="10">
    <location>
        <begin position="40"/>
        <end position="62"/>
    </location>
</feature>
<protein>
    <submittedName>
        <fullName evidence="13">Mas-related G-protein coupled receptor member X2</fullName>
    </submittedName>
</protein>
<dbReference type="InterPro" id="IPR017452">
    <property type="entry name" value="GPCR_Rhodpsn_7TM"/>
</dbReference>
<evidence type="ECO:0000256" key="4">
    <source>
        <dbReference type="ARBA" id="ARBA00022989"/>
    </source>
</evidence>
<evidence type="ECO:0000256" key="10">
    <source>
        <dbReference type="SAM" id="Phobius"/>
    </source>
</evidence>
<dbReference type="PANTHER" id="PTHR24246">
    <property type="entry name" value="OLFACTORY RECEPTOR AND ADENOSINE RECEPTOR"/>
    <property type="match status" value="1"/>
</dbReference>
<dbReference type="SUPFAM" id="SSF81321">
    <property type="entry name" value="Family A G protein-coupled receptor-like"/>
    <property type="match status" value="1"/>
</dbReference>
<evidence type="ECO:0000256" key="2">
    <source>
        <dbReference type="ARBA" id="ARBA00022475"/>
    </source>
</evidence>
<evidence type="ECO:0000256" key="1">
    <source>
        <dbReference type="ARBA" id="ARBA00004651"/>
    </source>
</evidence>
<keyword evidence="4 10" id="KW-1133">Transmembrane helix</keyword>
<keyword evidence="12" id="KW-1185">Reference proteome</keyword>
<dbReference type="Pfam" id="PF00001">
    <property type="entry name" value="7tm_1"/>
    <property type="match status" value="1"/>
</dbReference>
<dbReference type="RefSeq" id="XP_065673878.1">
    <property type="nucleotide sequence ID" value="XM_065817806.1"/>
</dbReference>
<evidence type="ECO:0000256" key="6">
    <source>
        <dbReference type="ARBA" id="ARBA00023136"/>
    </source>
</evidence>
<dbReference type="GeneID" id="124819244"/>
<keyword evidence="3 10" id="KW-0812">Transmembrane</keyword>
<gene>
    <name evidence="13" type="primary">LOC124819244</name>
</gene>
<keyword evidence="6 10" id="KW-0472">Membrane</keyword>
<evidence type="ECO:0000256" key="5">
    <source>
        <dbReference type="ARBA" id="ARBA00023040"/>
    </source>
</evidence>
<sequence length="293" mass="33652">MDQKPWMFASIGLDVVVILANAFELILLLKNWRRLDRIEYLLFSLSVSDFIEGAIMLISDVTQVQKVAPKMNDPEALVTETLFLFFIIVSNFHVISIAIERLVAVVLPMKYSIFTTAKCKTFTISFVWTTAILISTIIGIFIGKSKKTQSAYFYFSSVLIFACVSVFMIYFFLACALFAREKRLAQLLPEEMRKQLRDRKTTMFCLLIGCCFLICHLPITLGYLQNMLSHPISSLLVTLNHFLNPFIYFAKSYYAKRERSNSEARIRLISRETVSSRTDSVLKEKSSENLEDT</sequence>
<evidence type="ECO:0000256" key="8">
    <source>
        <dbReference type="ARBA" id="ARBA00023180"/>
    </source>
</evidence>
<evidence type="ECO:0000259" key="11">
    <source>
        <dbReference type="PROSITE" id="PS50262"/>
    </source>
</evidence>
<dbReference type="PANTHER" id="PTHR24246:SF27">
    <property type="entry name" value="ADENOSINE RECEPTOR, ISOFORM A"/>
    <property type="match status" value="1"/>
</dbReference>
<feature type="transmembrane region" description="Helical" evidence="10">
    <location>
        <begin position="230"/>
        <end position="250"/>
    </location>
</feature>
<name>A0ABM4DHC0_HYDVU</name>
<evidence type="ECO:0000313" key="12">
    <source>
        <dbReference type="Proteomes" id="UP001652625"/>
    </source>
</evidence>
<dbReference type="CDD" id="cd00637">
    <property type="entry name" value="7tm_classA_rhodopsin-like"/>
    <property type="match status" value="1"/>
</dbReference>
<evidence type="ECO:0000313" key="13">
    <source>
        <dbReference type="RefSeq" id="XP_065673878.1"/>
    </source>
</evidence>
<keyword evidence="5" id="KW-0297">G-protein coupled receptor</keyword>
<dbReference type="InterPro" id="IPR000276">
    <property type="entry name" value="GPCR_Rhodpsn"/>
</dbReference>
<feature type="domain" description="G-protein coupled receptors family 1 profile" evidence="11">
    <location>
        <begin position="20"/>
        <end position="248"/>
    </location>
</feature>
<feature type="transmembrane region" description="Helical" evidence="10">
    <location>
        <begin position="121"/>
        <end position="142"/>
    </location>
</feature>
<feature type="transmembrane region" description="Helical" evidence="10">
    <location>
        <begin position="154"/>
        <end position="180"/>
    </location>
</feature>
<feature type="transmembrane region" description="Helical" evidence="10">
    <location>
        <begin position="201"/>
        <end position="224"/>
    </location>
</feature>
<evidence type="ECO:0000256" key="9">
    <source>
        <dbReference type="ARBA" id="ARBA00023224"/>
    </source>
</evidence>
<dbReference type="PRINTS" id="PR00237">
    <property type="entry name" value="GPCRRHODOPSN"/>
</dbReference>
<evidence type="ECO:0000256" key="3">
    <source>
        <dbReference type="ARBA" id="ARBA00022692"/>
    </source>
</evidence>
<comment type="subcellular location">
    <subcellularLocation>
        <location evidence="1">Cell membrane</location>
        <topology evidence="1">Multi-pass membrane protein</topology>
    </subcellularLocation>
</comment>
<accession>A0ABM4DHC0</accession>
<keyword evidence="2" id="KW-1003">Cell membrane</keyword>
<feature type="transmembrane region" description="Helical" evidence="10">
    <location>
        <begin position="6"/>
        <end position="28"/>
    </location>
</feature>
<feature type="transmembrane region" description="Helical" evidence="10">
    <location>
        <begin position="82"/>
        <end position="109"/>
    </location>
</feature>
<keyword evidence="9" id="KW-0807">Transducer</keyword>
<keyword evidence="7 13" id="KW-0675">Receptor</keyword>
<dbReference type="Gene3D" id="1.20.1070.10">
    <property type="entry name" value="Rhodopsin 7-helix transmembrane proteins"/>
    <property type="match status" value="1"/>
</dbReference>
<reference evidence="13" key="1">
    <citation type="submission" date="2025-08" db="UniProtKB">
        <authorList>
            <consortium name="RefSeq"/>
        </authorList>
    </citation>
    <scope>IDENTIFICATION</scope>
</reference>
<evidence type="ECO:0000256" key="7">
    <source>
        <dbReference type="ARBA" id="ARBA00023170"/>
    </source>
</evidence>
<dbReference type="PROSITE" id="PS50262">
    <property type="entry name" value="G_PROTEIN_RECEP_F1_2"/>
    <property type="match status" value="1"/>
</dbReference>